<reference evidence="14" key="1">
    <citation type="journal article" date="2020" name="Stud. Mycol.">
        <title>101 Dothideomycetes genomes: a test case for predicting lifestyles and emergence of pathogens.</title>
        <authorList>
            <person name="Haridas S."/>
            <person name="Albert R."/>
            <person name="Binder M."/>
            <person name="Bloem J."/>
            <person name="Labutti K."/>
            <person name="Salamov A."/>
            <person name="Andreopoulos B."/>
            <person name="Baker S."/>
            <person name="Barry K."/>
            <person name="Bills G."/>
            <person name="Bluhm B."/>
            <person name="Cannon C."/>
            <person name="Castanera R."/>
            <person name="Culley D."/>
            <person name="Daum C."/>
            <person name="Ezra D."/>
            <person name="Gonzalez J."/>
            <person name="Henrissat B."/>
            <person name="Kuo A."/>
            <person name="Liang C."/>
            <person name="Lipzen A."/>
            <person name="Lutzoni F."/>
            <person name="Magnuson J."/>
            <person name="Mondo S."/>
            <person name="Nolan M."/>
            <person name="Ohm R."/>
            <person name="Pangilinan J."/>
            <person name="Park H.-J."/>
            <person name="Ramirez L."/>
            <person name="Alfaro M."/>
            <person name="Sun H."/>
            <person name="Tritt A."/>
            <person name="Yoshinaga Y."/>
            <person name="Zwiers L.-H."/>
            <person name="Turgeon B."/>
            <person name="Goodwin S."/>
            <person name="Spatafora J."/>
            <person name="Crous P."/>
            <person name="Grigoriev I."/>
        </authorList>
    </citation>
    <scope>NUCLEOTIDE SEQUENCE</scope>
    <source>
        <strain evidence="14">CBS 109.77</strain>
    </source>
</reference>
<dbReference type="GO" id="GO:0005576">
    <property type="term" value="C:extracellular region"/>
    <property type="evidence" value="ECO:0007669"/>
    <property type="project" value="UniProtKB-SubCell"/>
</dbReference>
<dbReference type="InterPro" id="IPR014347">
    <property type="entry name" value="Tautomerase/MIF_sf"/>
</dbReference>
<feature type="compositionally biased region" description="Polar residues" evidence="13">
    <location>
        <begin position="44"/>
        <end position="63"/>
    </location>
</feature>
<sequence>MPHSVNNSTHTMSRPSSASTSSANAFPKPAGATLLAPEPAGDQLSPSRSTFSFDDSAPKSVQGSDKAVAFDDARPLRPASRGALAEKKAPNPPVQKVAPRKRTQYYEEQFAYKDDSTSSARERVTKDAPIIAELRTNVIIKDEYTLVTDLSHHLSTRYQRPESSIMITVNHSACLLLGGSFEPTYVLTISALPTQLQPTTNKRNAAMIQSFMTESIGVPSERGILKFIPIPEDSLATNGMTILGDIERLERQQADESSSGLKRALTKSSRRSAVSKSKSSIQLSRNNSKAANGGVRTVITPPIPSPGPFDSGVAVNDKGTDQLTPLQPIESFHARKSSMGRTPSKQILTDKFGVKTSTASLNNNMVTLSIPEDGSKHKIGKRKSFMTIFRR</sequence>
<keyword evidence="3" id="KW-0202">Cytokine</keyword>
<evidence type="ECO:0000256" key="12">
    <source>
        <dbReference type="ARBA" id="ARBA00042730"/>
    </source>
</evidence>
<evidence type="ECO:0000256" key="1">
    <source>
        <dbReference type="ARBA" id="ARBA00004613"/>
    </source>
</evidence>
<feature type="region of interest" description="Disordered" evidence="13">
    <location>
        <begin position="251"/>
        <end position="321"/>
    </location>
</feature>
<evidence type="ECO:0000256" key="11">
    <source>
        <dbReference type="ARBA" id="ARBA00041912"/>
    </source>
</evidence>
<dbReference type="Gene3D" id="3.30.429.10">
    <property type="entry name" value="Macrophage Migration Inhibitory Factor"/>
    <property type="match status" value="1"/>
</dbReference>
<gene>
    <name evidence="14" type="ORF">K505DRAFT_236170</name>
</gene>
<dbReference type="PANTHER" id="PTHR11954">
    <property type="entry name" value="D-DOPACHROME DECARBOXYLASE"/>
    <property type="match status" value="1"/>
</dbReference>
<dbReference type="Pfam" id="PF01187">
    <property type="entry name" value="MIF"/>
    <property type="match status" value="1"/>
</dbReference>
<proteinExistence type="inferred from homology"/>
<evidence type="ECO:0000256" key="4">
    <source>
        <dbReference type="ARBA" id="ARBA00022525"/>
    </source>
</evidence>
<dbReference type="OrthoDB" id="255819at2759"/>
<comment type="catalytic activity">
    <reaction evidence="7">
        <text>L-dopachrome = 5,6-dihydroxyindole-2-carboxylate</text>
        <dbReference type="Rhea" id="RHEA:13041"/>
        <dbReference type="ChEBI" id="CHEBI:16875"/>
        <dbReference type="ChEBI" id="CHEBI:57509"/>
        <dbReference type="EC" id="5.3.3.12"/>
    </reaction>
</comment>
<dbReference type="GO" id="GO:0004167">
    <property type="term" value="F:dopachrome isomerase activity"/>
    <property type="evidence" value="ECO:0007669"/>
    <property type="project" value="UniProtKB-EC"/>
</dbReference>
<dbReference type="AlphaFoldDB" id="A0A6A6XL88"/>
<evidence type="ECO:0000256" key="3">
    <source>
        <dbReference type="ARBA" id="ARBA00022514"/>
    </source>
</evidence>
<evidence type="ECO:0000256" key="6">
    <source>
        <dbReference type="ARBA" id="ARBA00036735"/>
    </source>
</evidence>
<keyword evidence="4" id="KW-0964">Secreted</keyword>
<feature type="compositionally biased region" description="Low complexity" evidence="13">
    <location>
        <begin position="13"/>
        <end position="25"/>
    </location>
</feature>
<dbReference type="SUPFAM" id="SSF55331">
    <property type="entry name" value="Tautomerase/MIF"/>
    <property type="match status" value="1"/>
</dbReference>
<evidence type="ECO:0000256" key="2">
    <source>
        <dbReference type="ARBA" id="ARBA00005851"/>
    </source>
</evidence>
<dbReference type="GO" id="GO:0050178">
    <property type="term" value="F:phenylpyruvate tautomerase activity"/>
    <property type="evidence" value="ECO:0007669"/>
    <property type="project" value="UniProtKB-EC"/>
</dbReference>
<organism evidence="14 15">
    <name type="scientific">Melanomma pulvis-pyrius CBS 109.77</name>
    <dbReference type="NCBI Taxonomy" id="1314802"/>
    <lineage>
        <taxon>Eukaryota</taxon>
        <taxon>Fungi</taxon>
        <taxon>Dikarya</taxon>
        <taxon>Ascomycota</taxon>
        <taxon>Pezizomycotina</taxon>
        <taxon>Dothideomycetes</taxon>
        <taxon>Pleosporomycetidae</taxon>
        <taxon>Pleosporales</taxon>
        <taxon>Melanommataceae</taxon>
        <taxon>Melanomma</taxon>
    </lineage>
</organism>
<feature type="compositionally biased region" description="Low complexity" evidence="13">
    <location>
        <begin position="271"/>
        <end position="285"/>
    </location>
</feature>
<dbReference type="Proteomes" id="UP000799757">
    <property type="component" value="Unassembled WGS sequence"/>
</dbReference>
<evidence type="ECO:0000256" key="5">
    <source>
        <dbReference type="ARBA" id="ARBA00023235"/>
    </source>
</evidence>
<evidence type="ECO:0000313" key="15">
    <source>
        <dbReference type="Proteomes" id="UP000799757"/>
    </source>
</evidence>
<evidence type="ECO:0000256" key="13">
    <source>
        <dbReference type="SAM" id="MobiDB-lite"/>
    </source>
</evidence>
<dbReference type="EC" id="5.3.3.12" evidence="8"/>
<evidence type="ECO:0000256" key="8">
    <source>
        <dbReference type="ARBA" id="ARBA00038932"/>
    </source>
</evidence>
<comment type="catalytic activity">
    <reaction evidence="6">
        <text>3-phenylpyruvate = enol-phenylpyruvate</text>
        <dbReference type="Rhea" id="RHEA:17097"/>
        <dbReference type="ChEBI" id="CHEBI:16815"/>
        <dbReference type="ChEBI" id="CHEBI:18005"/>
        <dbReference type="EC" id="5.3.2.1"/>
    </reaction>
</comment>
<accession>A0A6A6XL88</accession>
<evidence type="ECO:0000256" key="9">
    <source>
        <dbReference type="ARBA" id="ARBA00039086"/>
    </source>
</evidence>
<comment type="similarity">
    <text evidence="2">Belongs to the MIF family.</text>
</comment>
<name>A0A6A6XL88_9PLEO</name>
<feature type="compositionally biased region" description="Polar residues" evidence="13">
    <location>
        <begin position="1"/>
        <end position="12"/>
    </location>
</feature>
<dbReference type="EMBL" id="MU001813">
    <property type="protein sequence ID" value="KAF2797169.1"/>
    <property type="molecule type" value="Genomic_DNA"/>
</dbReference>
<dbReference type="EC" id="5.3.2.1" evidence="9"/>
<keyword evidence="5" id="KW-0413">Isomerase</keyword>
<evidence type="ECO:0000256" key="7">
    <source>
        <dbReference type="ARBA" id="ARBA00036823"/>
    </source>
</evidence>
<evidence type="ECO:0000256" key="10">
    <source>
        <dbReference type="ARBA" id="ARBA00041631"/>
    </source>
</evidence>
<feature type="region of interest" description="Disordered" evidence="13">
    <location>
        <begin position="1"/>
        <end position="102"/>
    </location>
</feature>
<dbReference type="PANTHER" id="PTHR11954:SF6">
    <property type="entry name" value="MACROPHAGE MIGRATION INHIBITORY FACTOR"/>
    <property type="match status" value="1"/>
</dbReference>
<comment type="subcellular location">
    <subcellularLocation>
        <location evidence="1">Secreted</location>
    </subcellularLocation>
</comment>
<protein>
    <recommendedName>
        <fullName evidence="12">L-dopachrome isomerase</fullName>
        <ecNumber evidence="9">5.3.2.1</ecNumber>
        <ecNumber evidence="8">5.3.3.12</ecNumber>
    </recommendedName>
    <alternativeName>
        <fullName evidence="10">L-dopachrome tautomerase</fullName>
    </alternativeName>
    <alternativeName>
        <fullName evidence="11">Phenylpyruvate tautomerase</fullName>
    </alternativeName>
</protein>
<keyword evidence="15" id="KW-1185">Reference proteome</keyword>
<dbReference type="InterPro" id="IPR001398">
    <property type="entry name" value="Macrophage_inhib_fac"/>
</dbReference>
<evidence type="ECO:0000313" key="14">
    <source>
        <dbReference type="EMBL" id="KAF2797169.1"/>
    </source>
</evidence>